<keyword evidence="2" id="KW-1185">Reference proteome</keyword>
<accession>A0A915YE13</accession>
<name>A0A915YE13_9BACT</name>
<dbReference type="AlphaFoldDB" id="A0A915YE13"/>
<dbReference type="Gene3D" id="2.180.10.10">
    <property type="entry name" value="RHS repeat-associated core"/>
    <property type="match status" value="1"/>
</dbReference>
<organism evidence="1 2">
    <name type="scientific">Aureispira anguillae</name>
    <dbReference type="NCBI Taxonomy" id="2864201"/>
    <lineage>
        <taxon>Bacteria</taxon>
        <taxon>Pseudomonadati</taxon>
        <taxon>Bacteroidota</taxon>
        <taxon>Saprospiria</taxon>
        <taxon>Saprospirales</taxon>
        <taxon>Saprospiraceae</taxon>
        <taxon>Aureispira</taxon>
    </lineage>
</organism>
<gene>
    <name evidence="1" type="ORF">AsAng_0020440</name>
</gene>
<evidence type="ECO:0008006" key="3">
    <source>
        <dbReference type="Google" id="ProtNLM"/>
    </source>
</evidence>
<evidence type="ECO:0000313" key="2">
    <source>
        <dbReference type="Proteomes" id="UP001060919"/>
    </source>
</evidence>
<protein>
    <recommendedName>
        <fullName evidence="3">YD repeat-containing protein</fullName>
    </recommendedName>
</protein>
<sequence length="299" mass="34806">MRYFLSIIFLWALVACTSEQEEKTTDLKPQDTTTVSRPVTSTVSNDLTKKNLKGKIKSREVLVYTAKIKDGYVTNGELEGAVEIVYDEHGNKLSLTSYDNNKDLLHTWKHHYNASHNLAESNYSDATVNRKLVYTYTNTNQPSICKEYVNDKEVKNTSYTYDNRGNEIEVKDVFMESKGQSKSEHLYDKNGRRRETKIYNEKNDLQLKQLYTYNEAGQEIQQAIFTGDNAPSYKRKFEYDKMGNKIKDLAFDGKGVINASDSYSYKYEYDNKGNWTVRIRYDYNDVANEFTEQKISYNE</sequence>
<dbReference type="PROSITE" id="PS51257">
    <property type="entry name" value="PROKAR_LIPOPROTEIN"/>
    <property type="match status" value="1"/>
</dbReference>
<dbReference type="Proteomes" id="UP001060919">
    <property type="component" value="Chromosome"/>
</dbReference>
<proteinExistence type="predicted"/>
<dbReference type="EMBL" id="AP026867">
    <property type="protein sequence ID" value="BDS11332.1"/>
    <property type="molecule type" value="Genomic_DNA"/>
</dbReference>
<evidence type="ECO:0000313" key="1">
    <source>
        <dbReference type="EMBL" id="BDS11332.1"/>
    </source>
</evidence>
<dbReference type="RefSeq" id="WP_264792523.1">
    <property type="nucleotide sequence ID" value="NZ_AP026867.1"/>
</dbReference>
<reference evidence="1" key="1">
    <citation type="submission" date="2022-09" db="EMBL/GenBank/DDBJ databases">
        <title>Aureispira anguillicida sp. nov., isolated from Leptocephalus of Japanese eel Anguilla japonica.</title>
        <authorList>
            <person name="Yuasa K."/>
            <person name="Mekata T."/>
            <person name="Ikunari K."/>
        </authorList>
    </citation>
    <scope>NUCLEOTIDE SEQUENCE</scope>
    <source>
        <strain evidence="1">EL160426</strain>
    </source>
</reference>
<dbReference type="KEGG" id="aup:AsAng_0020440"/>